<protein>
    <submittedName>
        <fullName evidence="1">Osmotically inducible protein OsmC</fullName>
    </submittedName>
</protein>
<dbReference type="AlphaFoldDB" id="A0A543HYU7"/>
<evidence type="ECO:0000313" key="1">
    <source>
        <dbReference type="EMBL" id="TQM63489.1"/>
    </source>
</evidence>
<dbReference type="InterPro" id="IPR036102">
    <property type="entry name" value="OsmC/Ohrsf"/>
</dbReference>
<dbReference type="Gene3D" id="3.30.300.20">
    <property type="match status" value="1"/>
</dbReference>
<evidence type="ECO:0000313" key="2">
    <source>
        <dbReference type="Proteomes" id="UP000318331"/>
    </source>
</evidence>
<comment type="caution">
    <text evidence="1">The sequence shown here is derived from an EMBL/GenBank/DDBJ whole genome shotgun (WGS) entry which is preliminary data.</text>
</comment>
<dbReference type="RefSeq" id="WP_141917600.1">
    <property type="nucleotide sequence ID" value="NZ_BAAAYS010000011.1"/>
</dbReference>
<sequence>MAITSAATAQWSGSLAEGSGSVHLDSSDSAEMEVTWKARSEGSRTVTTPEELLGAAHAACFNMALAHELAQNGTPPDRLTTTARVVFAPGTGITSSNLAVAATVPGIDADTFQTFAEGAKAGCPVSQALTGVEITLVATLIN</sequence>
<dbReference type="GO" id="GO:0004601">
    <property type="term" value="F:peroxidase activity"/>
    <property type="evidence" value="ECO:0007669"/>
    <property type="project" value="InterPro"/>
</dbReference>
<dbReference type="PANTHER" id="PTHR42830:SF1">
    <property type="entry name" value="OSMOTICALLY INDUCIBLE FAMILY PROTEIN"/>
    <property type="match status" value="1"/>
</dbReference>
<dbReference type="SUPFAM" id="SSF82784">
    <property type="entry name" value="OsmC-like"/>
    <property type="match status" value="1"/>
</dbReference>
<dbReference type="InterPro" id="IPR019904">
    <property type="entry name" value="Peroxiredoxin_OsmC"/>
</dbReference>
<keyword evidence="2" id="KW-1185">Reference proteome</keyword>
<accession>A0A543HYU7</accession>
<reference evidence="1 2" key="1">
    <citation type="submission" date="2019-06" db="EMBL/GenBank/DDBJ databases">
        <title>Sequencing the genomes of 1000 actinobacteria strains.</title>
        <authorList>
            <person name="Klenk H.-P."/>
        </authorList>
    </citation>
    <scope>NUCLEOTIDE SEQUENCE [LARGE SCALE GENOMIC DNA]</scope>
    <source>
        <strain evidence="1 2">DSM 18031</strain>
    </source>
</reference>
<dbReference type="PANTHER" id="PTHR42830">
    <property type="entry name" value="OSMOTICALLY INDUCIBLE FAMILY PROTEIN"/>
    <property type="match status" value="1"/>
</dbReference>
<gene>
    <name evidence="1" type="ORF">FB466_1753</name>
</gene>
<dbReference type="NCBIfam" id="TIGR03562">
    <property type="entry name" value="osmo_induc_OsmC"/>
    <property type="match status" value="1"/>
</dbReference>
<proteinExistence type="predicted"/>
<dbReference type="Pfam" id="PF02566">
    <property type="entry name" value="OsmC"/>
    <property type="match status" value="1"/>
</dbReference>
<dbReference type="Proteomes" id="UP000318331">
    <property type="component" value="Unassembled WGS sequence"/>
</dbReference>
<name>A0A543HYU7_9MICO</name>
<organism evidence="1 2">
    <name type="scientific">Klugiella xanthotipulae</name>
    <dbReference type="NCBI Taxonomy" id="244735"/>
    <lineage>
        <taxon>Bacteria</taxon>
        <taxon>Bacillati</taxon>
        <taxon>Actinomycetota</taxon>
        <taxon>Actinomycetes</taxon>
        <taxon>Micrococcales</taxon>
        <taxon>Microbacteriaceae</taxon>
        <taxon>Klugiella</taxon>
    </lineage>
</organism>
<dbReference type="EMBL" id="VFPN01000002">
    <property type="protein sequence ID" value="TQM63489.1"/>
    <property type="molecule type" value="Genomic_DNA"/>
</dbReference>
<dbReference type="InterPro" id="IPR003718">
    <property type="entry name" value="OsmC/Ohr_fam"/>
</dbReference>
<dbReference type="OrthoDB" id="9807532at2"/>
<dbReference type="GO" id="GO:0006979">
    <property type="term" value="P:response to oxidative stress"/>
    <property type="evidence" value="ECO:0007669"/>
    <property type="project" value="InterPro"/>
</dbReference>
<dbReference type="InterPro" id="IPR015946">
    <property type="entry name" value="KH_dom-like_a/b"/>
</dbReference>
<dbReference type="InterPro" id="IPR052707">
    <property type="entry name" value="OsmC_Ohr_Peroxiredoxin"/>
</dbReference>